<keyword evidence="5" id="KW-0809">Transit peptide</keyword>
<dbReference type="PANTHER" id="PTHR31727">
    <property type="entry name" value="OLEOYL-ACYL CARRIER PROTEIN THIOESTERASE 1, CHLOROPLASTIC"/>
    <property type="match status" value="1"/>
</dbReference>
<evidence type="ECO:0000259" key="8">
    <source>
        <dbReference type="Pfam" id="PF01643"/>
    </source>
</evidence>
<dbReference type="GO" id="GO:0000036">
    <property type="term" value="F:acyl carrier activity"/>
    <property type="evidence" value="ECO:0007669"/>
    <property type="project" value="TreeGrafter"/>
</dbReference>
<evidence type="ECO:0000256" key="3">
    <source>
        <dbReference type="ARBA" id="ARBA00022801"/>
    </source>
</evidence>
<keyword evidence="7" id="KW-0275">Fatty acid biosynthesis</keyword>
<dbReference type="GO" id="GO:0016297">
    <property type="term" value="F:fatty acyl-[ACP] hydrolase activity"/>
    <property type="evidence" value="ECO:0007669"/>
    <property type="project" value="InterPro"/>
</dbReference>
<gene>
    <name evidence="10" type="ORF">DSCO28_68930</name>
</gene>
<dbReference type="InterPro" id="IPR002864">
    <property type="entry name" value="Acyl-ACP_thioesterase_NHD"/>
</dbReference>
<evidence type="ECO:0000256" key="5">
    <source>
        <dbReference type="ARBA" id="ARBA00022946"/>
    </source>
</evidence>
<dbReference type="InterPro" id="IPR049427">
    <property type="entry name" value="Acyl-ACP_TE_C"/>
</dbReference>
<reference evidence="10 11" key="1">
    <citation type="submission" date="2019-11" db="EMBL/GenBank/DDBJ databases">
        <title>Comparative genomics of hydrocarbon-degrading Desulfosarcina strains.</title>
        <authorList>
            <person name="Watanabe M."/>
            <person name="Kojima H."/>
            <person name="Fukui M."/>
        </authorList>
    </citation>
    <scope>NUCLEOTIDE SEQUENCE [LARGE SCALE GENOMIC DNA]</scope>
    <source>
        <strain evidence="10 11">28bB2T</strain>
    </source>
</reference>
<keyword evidence="6" id="KW-0443">Lipid metabolism</keyword>
<evidence type="ECO:0000256" key="4">
    <source>
        <dbReference type="ARBA" id="ARBA00022832"/>
    </source>
</evidence>
<dbReference type="Gene3D" id="3.10.129.10">
    <property type="entry name" value="Hotdog Thioesterase"/>
    <property type="match status" value="1"/>
</dbReference>
<dbReference type="Pfam" id="PF01643">
    <property type="entry name" value="Acyl-ACP_TE"/>
    <property type="match status" value="1"/>
</dbReference>
<keyword evidence="2" id="KW-0444">Lipid biosynthesis</keyword>
<dbReference type="KEGG" id="dov:DSCO28_68930"/>
<dbReference type="InterPro" id="IPR045023">
    <property type="entry name" value="FATA/B"/>
</dbReference>
<evidence type="ECO:0000313" key="11">
    <source>
        <dbReference type="Proteomes" id="UP000425960"/>
    </source>
</evidence>
<dbReference type="RefSeq" id="WP_155313877.1">
    <property type="nucleotide sequence ID" value="NZ_AP021876.1"/>
</dbReference>
<name>A0A5K8A1H5_9BACT</name>
<dbReference type="InterPro" id="IPR029069">
    <property type="entry name" value="HotDog_dom_sf"/>
</dbReference>
<dbReference type="Proteomes" id="UP000425960">
    <property type="component" value="Chromosome"/>
</dbReference>
<feature type="domain" description="Acyl-ACP thioesterase-like C-terminal" evidence="9">
    <location>
        <begin position="157"/>
        <end position="246"/>
    </location>
</feature>
<evidence type="ECO:0000259" key="9">
    <source>
        <dbReference type="Pfam" id="PF20791"/>
    </source>
</evidence>
<protein>
    <submittedName>
        <fullName evidence="10">Acyl-ACP thioesterase</fullName>
    </submittedName>
</protein>
<comment type="similarity">
    <text evidence="1">Belongs to the acyl-ACP thioesterase family.</text>
</comment>
<proteinExistence type="inferred from homology"/>
<evidence type="ECO:0000313" key="10">
    <source>
        <dbReference type="EMBL" id="BBO86327.1"/>
    </source>
</evidence>
<dbReference type="EMBL" id="AP021876">
    <property type="protein sequence ID" value="BBO86327.1"/>
    <property type="molecule type" value="Genomic_DNA"/>
</dbReference>
<evidence type="ECO:0000256" key="6">
    <source>
        <dbReference type="ARBA" id="ARBA00023098"/>
    </source>
</evidence>
<accession>A0A5K8A1H5</accession>
<evidence type="ECO:0000256" key="7">
    <source>
        <dbReference type="ARBA" id="ARBA00023160"/>
    </source>
</evidence>
<dbReference type="AlphaFoldDB" id="A0A5K8A1H5"/>
<evidence type="ECO:0000256" key="2">
    <source>
        <dbReference type="ARBA" id="ARBA00022516"/>
    </source>
</evidence>
<keyword evidence="3" id="KW-0378">Hydrolase</keyword>
<dbReference type="SUPFAM" id="SSF54637">
    <property type="entry name" value="Thioesterase/thiol ester dehydrase-isomerase"/>
    <property type="match status" value="2"/>
</dbReference>
<dbReference type="PANTHER" id="PTHR31727:SF6">
    <property type="entry name" value="OLEOYL-ACYL CARRIER PROTEIN THIOESTERASE 1, CHLOROPLASTIC"/>
    <property type="match status" value="1"/>
</dbReference>
<dbReference type="Pfam" id="PF20791">
    <property type="entry name" value="Acyl-ACP_TE_C"/>
    <property type="match status" value="1"/>
</dbReference>
<feature type="domain" description="Acyl-ACP thioesterase N-terminal hotdog" evidence="8">
    <location>
        <begin position="4"/>
        <end position="121"/>
    </location>
</feature>
<keyword evidence="4" id="KW-0276">Fatty acid metabolism</keyword>
<organism evidence="10 11">
    <name type="scientific">Desulfosarcina ovata subsp. sediminis</name>
    <dbReference type="NCBI Taxonomy" id="885957"/>
    <lineage>
        <taxon>Bacteria</taxon>
        <taxon>Pseudomonadati</taxon>
        <taxon>Thermodesulfobacteriota</taxon>
        <taxon>Desulfobacteria</taxon>
        <taxon>Desulfobacterales</taxon>
        <taxon>Desulfosarcinaceae</taxon>
        <taxon>Desulfosarcina</taxon>
    </lineage>
</organism>
<sequence length="249" mass="28816">MIPKHSAEFSVHLHHLGPDGLARPGVMFDFFQDAASQQTSPLKLSIRHLIERGLTWVVVRYRVRILRYPQWQERIRVTTWRSATHGQRVPREFMVTDTDGRKIALGQGIFMLLDYATRHPVSPEVPLADFPIVDETVFEDDFERLPPVSTPWVPDVNVAVRRDDLDLNHHVNNPRYIAFALESIPDDFRQTHQVKQIEAIFKASIGYGDTLTSRIEKQADEMPTFIHQLTGNCDGHEFCRLLTRWQGIR</sequence>
<dbReference type="CDD" id="cd00586">
    <property type="entry name" value="4HBT"/>
    <property type="match status" value="1"/>
</dbReference>
<evidence type="ECO:0000256" key="1">
    <source>
        <dbReference type="ARBA" id="ARBA00006500"/>
    </source>
</evidence>